<evidence type="ECO:0000256" key="3">
    <source>
        <dbReference type="ARBA" id="ARBA00005043"/>
    </source>
</evidence>
<evidence type="ECO:0000256" key="11">
    <source>
        <dbReference type="PROSITE-ProRule" id="PRU00221"/>
    </source>
</evidence>
<dbReference type="UniPathway" id="UPA00988"/>
<dbReference type="Gene3D" id="2.130.10.10">
    <property type="entry name" value="YVTN repeat-like/Quinoprotein amine dehydrogenase"/>
    <property type="match status" value="4"/>
</dbReference>
<feature type="repeat" description="WD" evidence="11">
    <location>
        <begin position="307"/>
        <end position="344"/>
    </location>
</feature>
<dbReference type="GO" id="GO:0005737">
    <property type="term" value="C:cytoplasm"/>
    <property type="evidence" value="ECO:0007669"/>
    <property type="project" value="UniProtKB-SubCell"/>
</dbReference>
<comment type="pathway">
    <text evidence="3">tRNA modification; 5-methoxycarbonylmethyl-2-thiouridine-tRNA biosynthesis.</text>
</comment>
<keyword evidence="10" id="KW-0539">Nucleus</keyword>
<evidence type="ECO:0000256" key="5">
    <source>
        <dbReference type="ARBA" id="ARBA00020267"/>
    </source>
</evidence>
<accession>A0A4V2K1A8</accession>
<evidence type="ECO:0000256" key="4">
    <source>
        <dbReference type="ARBA" id="ARBA00005881"/>
    </source>
</evidence>
<reference evidence="12" key="1">
    <citation type="submission" date="2019-01" db="EMBL/GenBank/DDBJ databases">
        <title>Draft genome sequences of three monokaryotic isolates of the white-rot basidiomycete fungus Dichomitus squalens.</title>
        <authorList>
            <consortium name="DOE Joint Genome Institute"/>
            <person name="Lopez S.C."/>
            <person name="Andreopoulos B."/>
            <person name="Pangilinan J."/>
            <person name="Lipzen A."/>
            <person name="Riley R."/>
            <person name="Ahrendt S."/>
            <person name="Ng V."/>
            <person name="Barry K."/>
            <person name="Daum C."/>
            <person name="Grigoriev I.V."/>
            <person name="Hilden K.S."/>
            <person name="Makela M.R."/>
            <person name="de Vries R.P."/>
        </authorList>
    </citation>
    <scope>NUCLEOTIDE SEQUENCE [LARGE SCALE GENOMIC DNA]</scope>
    <source>
        <strain evidence="12">OM18370.1</strain>
    </source>
</reference>
<comment type="subcellular location">
    <subcellularLocation>
        <location evidence="2">Cytoplasm</location>
    </subcellularLocation>
    <subcellularLocation>
        <location evidence="1">Nucleus</location>
    </subcellularLocation>
</comment>
<dbReference type="GO" id="GO:0005634">
    <property type="term" value="C:nucleus"/>
    <property type="evidence" value="ECO:0007669"/>
    <property type="project" value="UniProtKB-SubCell"/>
</dbReference>
<dbReference type="SMART" id="SM00320">
    <property type="entry name" value="WD40"/>
    <property type="match status" value="10"/>
</dbReference>
<dbReference type="InterPro" id="IPR020472">
    <property type="entry name" value="WD40_PAC1"/>
</dbReference>
<dbReference type="OrthoDB" id="27911at2759"/>
<dbReference type="PROSITE" id="PS50082">
    <property type="entry name" value="WD_REPEATS_2"/>
    <property type="match status" value="7"/>
</dbReference>
<dbReference type="GO" id="GO:0002098">
    <property type="term" value="P:tRNA wobble uridine modification"/>
    <property type="evidence" value="ECO:0007669"/>
    <property type="project" value="InterPro"/>
</dbReference>
<keyword evidence="6" id="KW-0963">Cytoplasm</keyword>
<dbReference type="Proteomes" id="UP000292957">
    <property type="component" value="Unassembled WGS sequence"/>
</dbReference>
<dbReference type="InterPro" id="IPR015943">
    <property type="entry name" value="WD40/YVTN_repeat-like_dom_sf"/>
</dbReference>
<organism evidence="12">
    <name type="scientific">Dichomitus squalens</name>
    <dbReference type="NCBI Taxonomy" id="114155"/>
    <lineage>
        <taxon>Eukaryota</taxon>
        <taxon>Fungi</taxon>
        <taxon>Dikarya</taxon>
        <taxon>Basidiomycota</taxon>
        <taxon>Agaricomycotina</taxon>
        <taxon>Agaricomycetes</taxon>
        <taxon>Polyporales</taxon>
        <taxon>Polyporaceae</taxon>
        <taxon>Dichomitus</taxon>
    </lineage>
</organism>
<evidence type="ECO:0000313" key="12">
    <source>
        <dbReference type="EMBL" id="TBU32073.1"/>
    </source>
</evidence>
<dbReference type="PROSITE" id="PS00678">
    <property type="entry name" value="WD_REPEATS_1"/>
    <property type="match status" value="1"/>
</dbReference>
<dbReference type="PROSITE" id="PS50294">
    <property type="entry name" value="WD_REPEATS_REGION"/>
    <property type="match status" value="4"/>
</dbReference>
<comment type="similarity">
    <text evidence="4">Belongs to the WD repeat ELP2 family.</text>
</comment>
<sequence length="818" mass="88841">MSGAEHVYASAATNRYSQAADVVGHSLVAFGSGKLVGLWDAADSLDRGVYATLPGHDGLVTCVRWIHDEFLVSGDDKGVMRFWSDEGSQWKSFGAHQAHKTGIASLSVLEKIAVTGASDATVKVWKIPDNENGKFSCTNSLYEDKPSEIQSINLKRGYPISLALSYLPGTNSMILAIGSTDRNVYLWTRSEDNFVSAAALPGHEDWVKCLAFKPPGSDAGPLVLSSGSQDATVRLWNIEPFSQTALSASESTSGETDDLLDAFEASLVNLEDAEDGGRSISLKRHILTVKSAPGNSQLFSVTFDALLIGHEAGVTSLSWRPQQSDSSVPTLLSTSTDSSLILWSPSTVLTSSNDGTTLWINRQRFGDVGGQRLGGFVGGLWAVNGRDTMAWGWNGGWRRWRCQSLLEDTAENHLEEWTEVGAITGHRAPIRSIAWSPRGEYLISASLDQTTRIHGAIPAHSQTIKPAVWHEIARPQVHGYDLIAAAFLDTLRFVSIADEKVARVFEAPREFVEIVNNLGIAQLDSGEARPRAAAVPPLGLSNKALTDASAVAEVNTAFDSSRTHRRPFEGELAAVTLWPEIEKVFGHGYESIALAVSNDKQYIATACKATTAEHAVVRVYDTRTWQLFGQPLAGHSLTVTQIAFSPDDKLVLSVSRDRTWRLFEKSEDGYVPVAADKSHSRIIWDCAWAPDGDTFVTASRDKTVKVWKRPDESGQKWEAASTIQAGAAATAVAFAPESSQSKSMKLAIGLESGEILIHTSTRDTPTQWTKALTIGTRLAHIDHIHRLAWRPGKRETHQLASCGEDGTLKLLTVHIAAE</sequence>
<proteinExistence type="inferred from homology"/>
<dbReference type="SUPFAM" id="SSF50978">
    <property type="entry name" value="WD40 repeat-like"/>
    <property type="match status" value="3"/>
</dbReference>
<feature type="repeat" description="WD" evidence="11">
    <location>
        <begin position="676"/>
        <end position="708"/>
    </location>
</feature>
<protein>
    <recommendedName>
        <fullName evidence="5">Elongator complex protein 2</fullName>
    </recommendedName>
</protein>
<feature type="repeat" description="WD" evidence="11">
    <location>
        <begin position="200"/>
        <end position="239"/>
    </location>
</feature>
<dbReference type="PRINTS" id="PR00320">
    <property type="entry name" value="GPROTEINBRPT"/>
</dbReference>
<dbReference type="InterPro" id="IPR036322">
    <property type="entry name" value="WD40_repeat_dom_sf"/>
</dbReference>
<evidence type="ECO:0000256" key="9">
    <source>
        <dbReference type="ARBA" id="ARBA00022737"/>
    </source>
</evidence>
<evidence type="ECO:0000256" key="6">
    <source>
        <dbReference type="ARBA" id="ARBA00022490"/>
    </source>
</evidence>
<dbReference type="InterPro" id="IPR001680">
    <property type="entry name" value="WD40_rpt"/>
</dbReference>
<dbReference type="InterPro" id="IPR019775">
    <property type="entry name" value="WD40_repeat_CS"/>
</dbReference>
<name>A0A4V2K1A8_9APHY</name>
<evidence type="ECO:0000256" key="10">
    <source>
        <dbReference type="ARBA" id="ARBA00023242"/>
    </source>
</evidence>
<keyword evidence="8" id="KW-0819">tRNA processing</keyword>
<feature type="repeat" description="WD" evidence="11">
    <location>
        <begin position="423"/>
        <end position="453"/>
    </location>
</feature>
<dbReference type="AlphaFoldDB" id="A0A4V2K1A8"/>
<dbReference type="GO" id="GO:0033588">
    <property type="term" value="C:elongator holoenzyme complex"/>
    <property type="evidence" value="ECO:0007669"/>
    <property type="project" value="InterPro"/>
</dbReference>
<dbReference type="InterPro" id="IPR037289">
    <property type="entry name" value="Elp2"/>
</dbReference>
<dbReference type="FunFam" id="2.130.10.10:FF:000400">
    <property type="entry name" value="Elongator acetyltransferase complex subunit 2"/>
    <property type="match status" value="1"/>
</dbReference>
<feature type="repeat" description="WD" evidence="11">
    <location>
        <begin position="632"/>
        <end position="664"/>
    </location>
</feature>
<evidence type="ECO:0000256" key="1">
    <source>
        <dbReference type="ARBA" id="ARBA00004123"/>
    </source>
</evidence>
<feature type="repeat" description="WD" evidence="11">
    <location>
        <begin position="96"/>
        <end position="135"/>
    </location>
</feature>
<evidence type="ECO:0000256" key="8">
    <source>
        <dbReference type="ARBA" id="ARBA00022694"/>
    </source>
</evidence>
<evidence type="ECO:0000256" key="7">
    <source>
        <dbReference type="ARBA" id="ARBA00022574"/>
    </source>
</evidence>
<dbReference type="PANTHER" id="PTHR44111">
    <property type="entry name" value="ELONGATOR COMPLEX PROTEIN 2"/>
    <property type="match status" value="1"/>
</dbReference>
<dbReference type="EMBL" id="ML143396">
    <property type="protein sequence ID" value="TBU32073.1"/>
    <property type="molecule type" value="Genomic_DNA"/>
</dbReference>
<dbReference type="Pfam" id="PF00400">
    <property type="entry name" value="WD40"/>
    <property type="match status" value="6"/>
</dbReference>
<keyword evidence="9" id="KW-0677">Repeat</keyword>
<feature type="repeat" description="WD" evidence="11">
    <location>
        <begin position="53"/>
        <end position="84"/>
    </location>
</feature>
<keyword evidence="7 11" id="KW-0853">WD repeat</keyword>
<gene>
    <name evidence="12" type="ORF">BD311DRAFT_687724</name>
</gene>
<dbReference type="PANTHER" id="PTHR44111:SF1">
    <property type="entry name" value="ELONGATOR COMPLEX PROTEIN 2"/>
    <property type="match status" value="1"/>
</dbReference>
<evidence type="ECO:0000256" key="2">
    <source>
        <dbReference type="ARBA" id="ARBA00004496"/>
    </source>
</evidence>